<reference evidence="2 3" key="1">
    <citation type="submission" date="2018-08" db="EMBL/GenBank/DDBJ databases">
        <title>The complete genome sequence of Streptomyces seoulensis, a pioneer strain for nickel superoxide dismutase discovery.</title>
        <authorList>
            <person name="Shin J."/>
            <person name="Lee J.-S."/>
            <person name="Lee E.-J."/>
            <person name="Youn H.-D."/>
        </authorList>
    </citation>
    <scope>NUCLEOTIDE SEQUENCE [LARGE SCALE GENOMIC DNA]</scope>
    <source>
        <strain evidence="2 3">KCTC 9819</strain>
        <plasmid evidence="2 3">unnamed</plasmid>
    </source>
</reference>
<evidence type="ECO:0000313" key="3">
    <source>
        <dbReference type="Proteomes" id="UP000292547"/>
    </source>
</evidence>
<gene>
    <name evidence="2" type="ORF">D0Z67_29225</name>
</gene>
<keyword evidence="2" id="KW-0614">Plasmid</keyword>
<dbReference type="OrthoDB" id="4189429at2"/>
<dbReference type="EMBL" id="CP032230">
    <property type="protein sequence ID" value="QBJ94453.1"/>
    <property type="molecule type" value="Genomic_DNA"/>
</dbReference>
<evidence type="ECO:0000256" key="1">
    <source>
        <dbReference type="SAM" id="MobiDB-lite"/>
    </source>
</evidence>
<dbReference type="RefSeq" id="WP_031182948.1">
    <property type="nucleotide sequence ID" value="NZ_CP032230.1"/>
</dbReference>
<proteinExistence type="predicted"/>
<dbReference type="Proteomes" id="UP000292547">
    <property type="component" value="Plasmid unnamed"/>
</dbReference>
<dbReference type="GeneID" id="300102982"/>
<accession>A0A4P6U4V5</accession>
<protein>
    <submittedName>
        <fullName evidence="2">Uncharacterized protein</fullName>
    </submittedName>
</protein>
<sequence length="181" mass="19195">MHTTVHEQTQATEIPCLAYDIKNQAPTQRLEADEAGDAVVKHFRRGATIHEYDTTDRDGIPLHVVIATTADQGTVYEFPETPATVSTASSPQAATPEPQIARPAPTGAYAAALKTCRAKGATHAPGDALMAGLCQDVVQILAGAVSPQLVWEGAVKKGLTAKQLLILCHADYAAVDDLQWV</sequence>
<keyword evidence="3" id="KW-1185">Reference proteome</keyword>
<dbReference type="AlphaFoldDB" id="A0A4P6U4V5"/>
<feature type="compositionally biased region" description="Polar residues" evidence="1">
    <location>
        <begin position="83"/>
        <end position="93"/>
    </location>
</feature>
<evidence type="ECO:0000313" key="2">
    <source>
        <dbReference type="EMBL" id="QBJ94453.1"/>
    </source>
</evidence>
<feature type="region of interest" description="Disordered" evidence="1">
    <location>
        <begin position="82"/>
        <end position="102"/>
    </location>
</feature>
<dbReference type="KEGG" id="sseo:D0Z67_29225"/>
<geneLocation type="plasmid" evidence="2">
    <name>unnamed</name>
</geneLocation>
<dbReference type="STRING" id="73044.GCA_000725795_04838"/>
<name>A0A4P6U4V5_STRSO</name>
<organism evidence="2 3">
    <name type="scientific">Streptomyces seoulensis</name>
    <dbReference type="NCBI Taxonomy" id="73044"/>
    <lineage>
        <taxon>Bacteria</taxon>
        <taxon>Bacillati</taxon>
        <taxon>Actinomycetota</taxon>
        <taxon>Actinomycetes</taxon>
        <taxon>Kitasatosporales</taxon>
        <taxon>Streptomycetaceae</taxon>
        <taxon>Streptomyces</taxon>
    </lineage>
</organism>